<name>A0A1G5MN03_9PSED</name>
<accession>A0A1G5MN03</accession>
<proteinExistence type="predicted"/>
<keyword evidence="1" id="KW-0812">Transmembrane</keyword>
<evidence type="ECO:0000313" key="2">
    <source>
        <dbReference type="EMBL" id="SCZ26462.1"/>
    </source>
</evidence>
<reference evidence="3" key="1">
    <citation type="submission" date="2016-10" db="EMBL/GenBank/DDBJ databases">
        <authorList>
            <person name="de Groot N.N."/>
        </authorList>
    </citation>
    <scope>NUCLEOTIDE SEQUENCE [LARGE SCALE GENOMIC DNA]</scope>
    <source>
        <strain evidence="3">DSM 15758</strain>
    </source>
</reference>
<dbReference type="RefSeq" id="WP_255211814.1">
    <property type="nucleotide sequence ID" value="NZ_CP044074.1"/>
</dbReference>
<feature type="transmembrane region" description="Helical" evidence="1">
    <location>
        <begin position="12"/>
        <end position="37"/>
    </location>
</feature>
<comment type="caution">
    <text evidence="2">The sequence shown here is derived from an EMBL/GenBank/DDBJ whole genome shotgun (WGS) entry which is preliminary data.</text>
</comment>
<gene>
    <name evidence="2" type="ORF">SAMN05216279_102364</name>
</gene>
<keyword evidence="1" id="KW-1133">Transmembrane helix</keyword>
<keyword evidence="1" id="KW-0472">Membrane</keyword>
<dbReference type="GeneID" id="80427841"/>
<evidence type="ECO:0000256" key="1">
    <source>
        <dbReference type="SAM" id="Phobius"/>
    </source>
</evidence>
<dbReference type="AlphaFoldDB" id="A0A1G5MN03"/>
<organism evidence="2 3">
    <name type="scientific">Pseudomonas oryzihabitans</name>
    <dbReference type="NCBI Taxonomy" id="47885"/>
    <lineage>
        <taxon>Bacteria</taxon>
        <taxon>Pseudomonadati</taxon>
        <taxon>Pseudomonadota</taxon>
        <taxon>Gammaproteobacteria</taxon>
        <taxon>Pseudomonadales</taxon>
        <taxon>Pseudomonadaceae</taxon>
        <taxon>Pseudomonas</taxon>
    </lineage>
</organism>
<protein>
    <submittedName>
        <fullName evidence="2">Uncharacterized protein</fullName>
    </submittedName>
</protein>
<dbReference type="Proteomes" id="UP000183046">
    <property type="component" value="Unassembled WGS sequence"/>
</dbReference>
<sequence>MTTCPTPRGPRLRCLLLSFLASPLGLLVLLTGVLQLLGPG</sequence>
<evidence type="ECO:0000313" key="3">
    <source>
        <dbReference type="Proteomes" id="UP000183046"/>
    </source>
</evidence>
<dbReference type="EMBL" id="FMWB01000002">
    <property type="protein sequence ID" value="SCZ26462.1"/>
    <property type="molecule type" value="Genomic_DNA"/>
</dbReference>